<proteinExistence type="predicted"/>
<organism evidence="1 2">
    <name type="scientific">Paenibacillus aquistagni</name>
    <dbReference type="NCBI Taxonomy" id="1852522"/>
    <lineage>
        <taxon>Bacteria</taxon>
        <taxon>Bacillati</taxon>
        <taxon>Bacillota</taxon>
        <taxon>Bacilli</taxon>
        <taxon>Bacillales</taxon>
        <taxon>Paenibacillaceae</taxon>
        <taxon>Paenibacillus</taxon>
    </lineage>
</organism>
<dbReference type="AlphaFoldDB" id="A0A1X7K1T3"/>
<dbReference type="STRING" id="1852522.SAMN06295960_1955"/>
<dbReference type="InterPro" id="IPR029058">
    <property type="entry name" value="AB_hydrolase_fold"/>
</dbReference>
<dbReference type="Gene3D" id="3.40.50.1820">
    <property type="entry name" value="alpha/beta hydrolase"/>
    <property type="match status" value="1"/>
</dbReference>
<evidence type="ECO:0000313" key="1">
    <source>
        <dbReference type="EMBL" id="SMG34615.1"/>
    </source>
</evidence>
<name>A0A1X7K1T3_9BACL</name>
<dbReference type="PANTHER" id="PTHR46438">
    <property type="entry name" value="ALPHA/BETA-HYDROLASES SUPERFAMILY PROTEIN"/>
    <property type="match status" value="1"/>
</dbReference>
<accession>A0A1X7K1T3</accession>
<protein>
    <submittedName>
        <fullName evidence="1">Pimeloyl-ACP methyl ester carboxylesterase</fullName>
    </submittedName>
</protein>
<reference evidence="1 2" key="1">
    <citation type="submission" date="2017-04" db="EMBL/GenBank/DDBJ databases">
        <authorList>
            <person name="Afonso C.L."/>
            <person name="Miller P.J."/>
            <person name="Scott M.A."/>
            <person name="Spackman E."/>
            <person name="Goraichik I."/>
            <person name="Dimitrov K.M."/>
            <person name="Suarez D.L."/>
            <person name="Swayne D.E."/>
        </authorList>
    </citation>
    <scope>NUCLEOTIDE SEQUENCE [LARGE SCALE GENOMIC DNA]</scope>
    <source>
        <strain evidence="1 2">11</strain>
    </source>
</reference>
<dbReference type="EMBL" id="FXAZ01000002">
    <property type="protein sequence ID" value="SMG34615.1"/>
    <property type="molecule type" value="Genomic_DNA"/>
</dbReference>
<dbReference type="SUPFAM" id="SSF53474">
    <property type="entry name" value="alpha/beta-Hydrolases"/>
    <property type="match status" value="1"/>
</dbReference>
<gene>
    <name evidence="1" type="ORF">SAMN06295960_1955</name>
</gene>
<dbReference type="Pfam" id="PF12697">
    <property type="entry name" value="Abhydrolase_6"/>
    <property type="match status" value="1"/>
</dbReference>
<evidence type="ECO:0000313" key="2">
    <source>
        <dbReference type="Proteomes" id="UP000193834"/>
    </source>
</evidence>
<dbReference type="InterPro" id="IPR000073">
    <property type="entry name" value="AB_hydrolase_1"/>
</dbReference>
<sequence length="297" mass="33286">MMNMETQAAASQSLHFKTSVKAGKYHAAYEKSLDQWKIPYASSYVPTRFGATHVISCGPIEGKPLVVLHAMGFSSTIWQPNIEVLAHSHRVYAVDYIGDLNKSVPETLPASREDCRIWLDEVLDRLQVEKCCLGGISYGGFLAMNYGMHAPEKIEKLFLVSPAASFVPLHQAFITRIISMAAVPMKWNVMRFIRWLSQHDLNKALVDQFHAAFRYGSMSLKVPPSVYTDEELKQLTMPILLLLGDQEVISDGQQAFKRAGTLGAEWDVEMIAGVGHLLNLENPEYVNKRIGQFLART</sequence>
<keyword evidence="2" id="KW-1185">Reference proteome</keyword>
<dbReference type="Proteomes" id="UP000193834">
    <property type="component" value="Unassembled WGS sequence"/>
</dbReference>
<dbReference type="RefSeq" id="WP_085494190.1">
    <property type="nucleotide sequence ID" value="NZ_FXAZ01000002.1"/>
</dbReference>
<dbReference type="OrthoDB" id="5513277at2"/>